<keyword evidence="1" id="KW-0175">Coiled coil</keyword>
<evidence type="ECO:0000256" key="2">
    <source>
        <dbReference type="SAM" id="Phobius"/>
    </source>
</evidence>
<keyword evidence="2" id="KW-0812">Transmembrane</keyword>
<feature type="coiled-coil region" evidence="1">
    <location>
        <begin position="111"/>
        <end position="187"/>
    </location>
</feature>
<keyword evidence="2" id="KW-1133">Transmembrane helix</keyword>
<dbReference type="EMBL" id="AP029612">
    <property type="protein sequence ID" value="BFG69985.1"/>
    <property type="molecule type" value="Genomic_DNA"/>
</dbReference>
<accession>A0AAT9GHC3</accession>
<sequence length="324" mass="35823">MNNINTNDQNAAPEQKDNRKVIYGILIVALLATWAYIFYDKSRTTETIDQLETRITNVDSARNAIQQEFLEVSAKADSLTQNNIQLQGALADRGSEIQKLKGSISNILKRKNASDAELAQAKQMISELNGKIDGLFAEIEKLQGENKQLTAANEQLSTEKTQLTSEKENLQQNLSATKKELDEKVDVASTLHASNIGITAIDIRNSGNEKATTTAKRADLMRISFVLDPNRIAPSGVKDIYVCVTGPDGKVISEGTKFITREEGEKIYTSKVSVTYEQGKVTPVSFDWKQSTKYQTGNYKIEIYNNGFKIGEGVKTLKKGGLFS</sequence>
<evidence type="ECO:0008006" key="4">
    <source>
        <dbReference type="Google" id="ProtNLM"/>
    </source>
</evidence>
<proteinExistence type="predicted"/>
<name>A0AAT9GHC3_9BACT</name>
<reference evidence="3" key="1">
    <citation type="submission" date="2024-02" db="EMBL/GenBank/DDBJ databases">
        <title>Sediminibacterium planktonica sp. nov. and Sediminibacterium longus sp. nov., isolated from surface lake and river water.</title>
        <authorList>
            <person name="Watanabe K."/>
            <person name="Takemine S."/>
            <person name="Ishii Y."/>
            <person name="Ogata Y."/>
            <person name="Shindo C."/>
            <person name="Suda W."/>
        </authorList>
    </citation>
    <scope>NUCLEOTIDE SEQUENCE</scope>
    <source>
        <strain evidence="3">KACHI17</strain>
    </source>
</reference>
<organism evidence="3">
    <name type="scientific">Sediminibacterium sp. KACHI17</name>
    <dbReference type="NCBI Taxonomy" id="1751071"/>
    <lineage>
        <taxon>Bacteria</taxon>
        <taxon>Pseudomonadati</taxon>
        <taxon>Bacteroidota</taxon>
        <taxon>Chitinophagia</taxon>
        <taxon>Chitinophagales</taxon>
        <taxon>Chitinophagaceae</taxon>
        <taxon>Sediminibacterium</taxon>
    </lineage>
</organism>
<dbReference type="SUPFAM" id="SSF90257">
    <property type="entry name" value="Myosin rod fragments"/>
    <property type="match status" value="1"/>
</dbReference>
<keyword evidence="2" id="KW-0472">Membrane</keyword>
<evidence type="ECO:0000313" key="3">
    <source>
        <dbReference type="EMBL" id="BFG69985.1"/>
    </source>
</evidence>
<dbReference type="Gene3D" id="1.10.287.1490">
    <property type="match status" value="1"/>
</dbReference>
<dbReference type="RefSeq" id="WP_353550281.1">
    <property type="nucleotide sequence ID" value="NZ_AP029612.1"/>
</dbReference>
<protein>
    <recommendedName>
        <fullName evidence="4">Chromosome segregation protein SMC</fullName>
    </recommendedName>
</protein>
<gene>
    <name evidence="3" type="ORF">KACHI17_08660</name>
</gene>
<feature type="transmembrane region" description="Helical" evidence="2">
    <location>
        <begin position="21"/>
        <end position="39"/>
    </location>
</feature>
<evidence type="ECO:0000256" key="1">
    <source>
        <dbReference type="SAM" id="Coils"/>
    </source>
</evidence>
<dbReference type="AlphaFoldDB" id="A0AAT9GHC3"/>